<keyword evidence="4" id="KW-0732">Signal</keyword>
<dbReference type="Gene3D" id="3.40.50.1820">
    <property type="entry name" value="alpha/beta hydrolase"/>
    <property type="match status" value="1"/>
</dbReference>
<dbReference type="Pfam" id="PF03403">
    <property type="entry name" value="PAF-AH_p_II"/>
    <property type="match status" value="1"/>
</dbReference>
<dbReference type="SUPFAM" id="SSF53474">
    <property type="entry name" value="alpha/beta-Hydrolases"/>
    <property type="match status" value="1"/>
</dbReference>
<proteinExistence type="predicted"/>
<dbReference type="PROSITE" id="PS51257">
    <property type="entry name" value="PROKAR_LIPOPROTEIN"/>
    <property type="match status" value="1"/>
</dbReference>
<evidence type="ECO:0000256" key="3">
    <source>
        <dbReference type="ARBA" id="ARBA00023098"/>
    </source>
</evidence>
<reference evidence="5 6" key="1">
    <citation type="submission" date="2023-12" db="EMBL/GenBank/DDBJ databases">
        <title>Friends and Foes: Symbiotic and Algicidal bacterial influence on Karenia brevis blooms.</title>
        <authorList>
            <person name="Fei C."/>
            <person name="Mohamed A.R."/>
            <person name="Booker A."/>
            <person name="Arshad M."/>
            <person name="Klass S."/>
            <person name="Ahn S."/>
            <person name="Gilbert P.M."/>
            <person name="Heil C.A."/>
            <person name="Martinez J.M."/>
            <person name="Amin S.A."/>
        </authorList>
    </citation>
    <scope>NUCLEOTIDE SEQUENCE [LARGE SCALE GENOMIC DNA]</scope>
    <source>
        <strain evidence="5 6">CE15</strain>
    </source>
</reference>
<dbReference type="PANTHER" id="PTHR10272">
    <property type="entry name" value="PLATELET-ACTIVATING FACTOR ACETYLHYDROLASE"/>
    <property type="match status" value="1"/>
</dbReference>
<keyword evidence="6" id="KW-1185">Reference proteome</keyword>
<dbReference type="EMBL" id="JBAWKS010000002">
    <property type="protein sequence ID" value="MEI4551506.1"/>
    <property type="molecule type" value="Genomic_DNA"/>
</dbReference>
<keyword evidence="2" id="KW-0442">Lipid degradation</keyword>
<dbReference type="InterPro" id="IPR029058">
    <property type="entry name" value="AB_hydrolase_fold"/>
</dbReference>
<evidence type="ECO:0000256" key="2">
    <source>
        <dbReference type="ARBA" id="ARBA00022963"/>
    </source>
</evidence>
<gene>
    <name evidence="5" type="ORF">WAE96_17650</name>
</gene>
<accession>A0ABU8EX03</accession>
<name>A0ABU8EX03_9GAMM</name>
<evidence type="ECO:0000313" key="6">
    <source>
        <dbReference type="Proteomes" id="UP001382455"/>
    </source>
</evidence>
<dbReference type="PANTHER" id="PTHR10272:SF0">
    <property type="entry name" value="PLATELET-ACTIVATING FACTOR ACETYLHYDROLASE"/>
    <property type="match status" value="1"/>
</dbReference>
<organism evidence="5 6">
    <name type="scientific">Pseudoalteromonas spongiae</name>
    <dbReference type="NCBI Taxonomy" id="298657"/>
    <lineage>
        <taxon>Bacteria</taxon>
        <taxon>Pseudomonadati</taxon>
        <taxon>Pseudomonadota</taxon>
        <taxon>Gammaproteobacteria</taxon>
        <taxon>Alteromonadales</taxon>
        <taxon>Pseudoalteromonadaceae</taxon>
        <taxon>Pseudoalteromonas</taxon>
    </lineage>
</organism>
<evidence type="ECO:0000313" key="5">
    <source>
        <dbReference type="EMBL" id="MEI4551506.1"/>
    </source>
</evidence>
<keyword evidence="3" id="KW-0443">Lipid metabolism</keyword>
<feature type="signal peptide" evidence="4">
    <location>
        <begin position="1"/>
        <end position="17"/>
    </location>
</feature>
<comment type="caution">
    <text evidence="5">The sequence shown here is derived from an EMBL/GenBank/DDBJ whole genome shotgun (WGS) entry which is preliminary data.</text>
</comment>
<protein>
    <recommendedName>
        <fullName evidence="7">Alpha/beta hydrolase</fullName>
    </recommendedName>
</protein>
<evidence type="ECO:0000256" key="4">
    <source>
        <dbReference type="SAM" id="SignalP"/>
    </source>
</evidence>
<dbReference type="RefSeq" id="WP_336436472.1">
    <property type="nucleotide sequence ID" value="NZ_JBAWKS010000002.1"/>
</dbReference>
<dbReference type="Proteomes" id="UP001382455">
    <property type="component" value="Unassembled WGS sequence"/>
</dbReference>
<evidence type="ECO:0008006" key="7">
    <source>
        <dbReference type="Google" id="ProtNLM"/>
    </source>
</evidence>
<evidence type="ECO:0000256" key="1">
    <source>
        <dbReference type="ARBA" id="ARBA00022801"/>
    </source>
</evidence>
<feature type="chain" id="PRO_5047063492" description="Alpha/beta hydrolase" evidence="4">
    <location>
        <begin position="18"/>
        <end position="374"/>
    </location>
</feature>
<sequence>MNYKTLFALSLSLLLIACDSDDALFENPSAQHVYPAPSGQYRVGIMEFDITDYREDKLAPELGELRQFTVRVHYPSQLRSTLYHPYFDKWQHQVDYLSALRPQNAPIHSEQHELQSMLSWSNSKAPIAYHTENGWPVLFYSHGLGLFNADNTELQEALASHGFAVVSINHTYLAGVTSFQNGEQKGLYLPTGKHDVQTSTGRAYFDSHVAPEIAKDVLAAYQWLAQESGQFEHQLNLNNVGMLGFSLGASAAMNACQQLLVCKAAANMDGIVLGNVAVNPLNKPLLLFRSENPFSQLETIYHANQGDSILVSIHGSQHNDFTDQNRWIVGYPSEVDKNTMHNIVKQHMQRFFNHYLKAQPLILTEFEGISIQQK</sequence>
<keyword evidence="1" id="KW-0378">Hydrolase</keyword>